<keyword evidence="2" id="KW-1185">Reference proteome</keyword>
<name>A0A8J3F0M2_9BACI</name>
<comment type="caution">
    <text evidence="1">The sequence shown here is derived from an EMBL/GenBank/DDBJ whole genome shotgun (WGS) entry which is preliminary data.</text>
</comment>
<dbReference type="Proteomes" id="UP000626244">
    <property type="component" value="Unassembled WGS sequence"/>
</dbReference>
<sequence>MKLFKSSHNYFPTHKSSPIIDTPFGNILMELHVGDYNFANTNTKPECLRLSKGGTLLSYCHNKFIAELVICEPAYNIPNHMAVDKVYAGVWRIKPLINNLKCIFETKLTPKYTNGLVSGPNSGEGLDAITFEYEEIRMTLGTEDGLTLINRSKKKDLMANQFSSFNHEFPDGIIEYIDGYTGLSVSLDELDKNEISQIHFVVAWNNTIDENDVSTWFTVDMSGDEILFKEGLK</sequence>
<organism evidence="1 2">
    <name type="scientific">Gottfriedia solisilvae</name>
    <dbReference type="NCBI Taxonomy" id="1516104"/>
    <lineage>
        <taxon>Bacteria</taxon>
        <taxon>Bacillati</taxon>
        <taxon>Bacillota</taxon>
        <taxon>Bacilli</taxon>
        <taxon>Bacillales</taxon>
        <taxon>Bacillaceae</taxon>
        <taxon>Gottfriedia</taxon>
    </lineage>
</organism>
<evidence type="ECO:0000313" key="1">
    <source>
        <dbReference type="EMBL" id="GGI18065.1"/>
    </source>
</evidence>
<gene>
    <name evidence="1" type="ORF">GCM10007380_41070</name>
</gene>
<protein>
    <submittedName>
        <fullName evidence="1">Uncharacterized protein</fullName>
    </submittedName>
</protein>
<dbReference type="EMBL" id="BMHB01000004">
    <property type="protein sequence ID" value="GGI18065.1"/>
    <property type="molecule type" value="Genomic_DNA"/>
</dbReference>
<dbReference type="AlphaFoldDB" id="A0A8J3F0M2"/>
<evidence type="ECO:0000313" key="2">
    <source>
        <dbReference type="Proteomes" id="UP000626244"/>
    </source>
</evidence>
<accession>A0A8J3F0M2</accession>
<proteinExistence type="predicted"/>
<reference evidence="2" key="1">
    <citation type="journal article" date="2019" name="Int. J. Syst. Evol. Microbiol.">
        <title>The Global Catalogue of Microorganisms (GCM) 10K type strain sequencing project: providing services to taxonomists for standard genome sequencing and annotation.</title>
        <authorList>
            <consortium name="The Broad Institute Genomics Platform"/>
            <consortium name="The Broad Institute Genome Sequencing Center for Infectious Disease"/>
            <person name="Wu L."/>
            <person name="Ma J."/>
        </authorList>
    </citation>
    <scope>NUCLEOTIDE SEQUENCE [LARGE SCALE GENOMIC DNA]</scope>
    <source>
        <strain evidence="2">CGMCC 1.14993</strain>
    </source>
</reference>